<comment type="similarity">
    <text evidence="2 7">Belongs to the FHIPEP (flagella/HR/invasion proteins export pore) family.</text>
</comment>
<keyword evidence="8" id="KW-0282">Flagellum</keyword>
<dbReference type="Gene3D" id="1.10.8.540">
    <property type="entry name" value="FHIPEP family, domain 3"/>
    <property type="match status" value="1"/>
</dbReference>
<proteinExistence type="inferred from homology"/>
<feature type="transmembrane region" description="Helical" evidence="7">
    <location>
        <begin position="274"/>
        <end position="307"/>
    </location>
</feature>
<dbReference type="Proteomes" id="UP001579974">
    <property type="component" value="Unassembled WGS sequence"/>
</dbReference>
<name>A0ABV5AH61_9BACL</name>
<protein>
    <recommendedName>
        <fullName evidence="7">Flagellar biosynthesis protein FlhA</fullName>
    </recommendedName>
</protein>
<evidence type="ECO:0000256" key="7">
    <source>
        <dbReference type="RuleBase" id="RU364093"/>
    </source>
</evidence>
<evidence type="ECO:0000256" key="4">
    <source>
        <dbReference type="ARBA" id="ARBA00022692"/>
    </source>
</evidence>
<evidence type="ECO:0000256" key="3">
    <source>
        <dbReference type="ARBA" id="ARBA00022475"/>
    </source>
</evidence>
<reference evidence="8 9" key="1">
    <citation type="journal article" date="2024" name="Int. J. Mol. Sci.">
        <title>Exploration of Alicyclobacillus spp. Genome in Search of Antibiotic Resistance.</title>
        <authorList>
            <person name="Bucka-Kolendo J."/>
            <person name="Kiousi D.E."/>
            <person name="Dekowska A."/>
            <person name="Mikolajczuk-Szczyrba A."/>
            <person name="Karadedos D.M."/>
            <person name="Michael P."/>
            <person name="Galanis A."/>
            <person name="Sokolowska B."/>
        </authorList>
    </citation>
    <scope>NUCLEOTIDE SEQUENCE [LARGE SCALE GENOMIC DNA]</scope>
    <source>
        <strain evidence="8 9">KKP 3000</strain>
    </source>
</reference>
<dbReference type="Gene3D" id="3.40.30.60">
    <property type="entry name" value="FHIPEP family, domain 1"/>
    <property type="match status" value="1"/>
</dbReference>
<feature type="transmembrane region" description="Helical" evidence="7">
    <location>
        <begin position="7"/>
        <end position="24"/>
    </location>
</feature>
<keyword evidence="7" id="KW-0653">Protein transport</keyword>
<dbReference type="NCBIfam" id="TIGR01398">
    <property type="entry name" value="FlhA"/>
    <property type="match status" value="1"/>
</dbReference>
<keyword evidence="8" id="KW-0969">Cilium</keyword>
<feature type="transmembrane region" description="Helical" evidence="7">
    <location>
        <begin position="191"/>
        <end position="213"/>
    </location>
</feature>
<organism evidence="8 9">
    <name type="scientific">Alicyclobacillus fastidiosus</name>
    <dbReference type="NCBI Taxonomy" id="392011"/>
    <lineage>
        <taxon>Bacteria</taxon>
        <taxon>Bacillati</taxon>
        <taxon>Bacillota</taxon>
        <taxon>Bacilli</taxon>
        <taxon>Bacillales</taxon>
        <taxon>Alicyclobacillaceae</taxon>
        <taxon>Alicyclobacillus</taxon>
    </lineage>
</organism>
<dbReference type="PIRSF" id="PIRSF005419">
    <property type="entry name" value="FlhA"/>
    <property type="match status" value="1"/>
</dbReference>
<dbReference type="InterPro" id="IPR042193">
    <property type="entry name" value="FHIPEP_3"/>
</dbReference>
<dbReference type="InterPro" id="IPR001712">
    <property type="entry name" value="T3SS_FHIPEP"/>
</dbReference>
<dbReference type="RefSeq" id="WP_275472914.1">
    <property type="nucleotide sequence ID" value="NZ_CP162940.1"/>
</dbReference>
<dbReference type="PANTHER" id="PTHR30161:SF1">
    <property type="entry name" value="FLAGELLAR BIOSYNTHESIS PROTEIN FLHA-RELATED"/>
    <property type="match status" value="1"/>
</dbReference>
<keyword evidence="5 7" id="KW-1133">Transmembrane helix</keyword>
<comment type="caution">
    <text evidence="8">The sequence shown here is derived from an EMBL/GenBank/DDBJ whole genome shotgun (WGS) entry which is preliminary data.</text>
</comment>
<gene>
    <name evidence="7 8" type="primary">flhA</name>
    <name evidence="8" type="ORF">KKP3000_000219</name>
</gene>
<evidence type="ECO:0000256" key="6">
    <source>
        <dbReference type="ARBA" id="ARBA00023136"/>
    </source>
</evidence>
<keyword evidence="8" id="KW-0966">Cell projection</keyword>
<keyword evidence="6 7" id="KW-0472">Membrane</keyword>
<dbReference type="EMBL" id="JBDXSU010000011">
    <property type="protein sequence ID" value="MFB5191446.1"/>
    <property type="molecule type" value="Genomic_DNA"/>
</dbReference>
<dbReference type="InterPro" id="IPR042194">
    <property type="entry name" value="FHIPEP_1"/>
</dbReference>
<evidence type="ECO:0000256" key="1">
    <source>
        <dbReference type="ARBA" id="ARBA00004651"/>
    </source>
</evidence>
<dbReference type="PRINTS" id="PR00949">
    <property type="entry name" value="TYPE3IMAPROT"/>
</dbReference>
<evidence type="ECO:0000256" key="2">
    <source>
        <dbReference type="ARBA" id="ARBA00008835"/>
    </source>
</evidence>
<feature type="transmembrane region" description="Helical" evidence="7">
    <location>
        <begin position="233"/>
        <end position="254"/>
    </location>
</feature>
<keyword evidence="7" id="KW-1006">Bacterial flagellum protein export</keyword>
<keyword evidence="7" id="KW-0813">Transport</keyword>
<comment type="function">
    <text evidence="7">Required for formation of the rod structure of the flagellar apparatus. Together with FliI and FliH, may constitute the export apparatus of flagellin.</text>
</comment>
<dbReference type="Pfam" id="PF00771">
    <property type="entry name" value="FHIPEP"/>
    <property type="match status" value="1"/>
</dbReference>
<feature type="transmembrane region" description="Helical" evidence="7">
    <location>
        <begin position="30"/>
        <end position="49"/>
    </location>
</feature>
<feature type="transmembrane region" description="Helical" evidence="7">
    <location>
        <begin position="56"/>
        <end position="75"/>
    </location>
</feature>
<accession>A0ABV5AH61</accession>
<dbReference type="Gene3D" id="3.40.50.12790">
    <property type="entry name" value="FHIPEP family, domain 4"/>
    <property type="match status" value="1"/>
</dbReference>
<dbReference type="PANTHER" id="PTHR30161">
    <property type="entry name" value="FLAGELLAR EXPORT PROTEIN, MEMBRANE FLHA SUBUNIT-RELATED"/>
    <property type="match status" value="1"/>
</dbReference>
<keyword evidence="4 7" id="KW-0812">Transmembrane</keyword>
<dbReference type="InterPro" id="IPR006301">
    <property type="entry name" value="FlhA"/>
</dbReference>
<dbReference type="InterPro" id="IPR042196">
    <property type="entry name" value="FHIPEP_4"/>
</dbReference>
<evidence type="ECO:0000256" key="5">
    <source>
        <dbReference type="ARBA" id="ARBA00022989"/>
    </source>
</evidence>
<keyword evidence="7" id="KW-1005">Bacterial flagellum biogenesis</keyword>
<evidence type="ECO:0000313" key="8">
    <source>
        <dbReference type="EMBL" id="MFB5191446.1"/>
    </source>
</evidence>
<evidence type="ECO:0000313" key="9">
    <source>
        <dbReference type="Proteomes" id="UP001579974"/>
    </source>
</evidence>
<keyword evidence="3 7" id="KW-1003">Cell membrane</keyword>
<keyword evidence="9" id="KW-1185">Reference proteome</keyword>
<feature type="transmembrane region" description="Helical" evidence="7">
    <location>
        <begin position="105"/>
        <end position="123"/>
    </location>
</feature>
<sequence length="680" mass="74054">MKLAKRSDLFVMMFVLGIIVMIVIPVPKPLLSVLIIVNIFVSMTILLVAMSTKEPLDFSVFPSMLLITTLFRLTLNISSTRLILGQADAGSVIKAFGDFVIKGNAVVGFMVFLIIIIVQFIVITRGAERVAEVAARFTLDAMPGKQIAIDADLNAGLITEDQARQRRKTIEREADFYGAMDGASKFVKGDAIASMLIVAINIVAGFIIGIAMHHMPFQQALSTYTLLSVGDGLVSQIPALLLSTATGLMVSRAASEGNLGTDVVSQVFGYPRALYVVGSVIFLLGVLTPIGILAVLPVSALAFIGGWRLQVTKKRLLAKEVEETARSEQAQTKKPENVYNLLSVEPIEFEFGYGLIPLVDSKQGGDLLERVVMIRRQLAIELGLVIPMVRMRDNIQLKPTQYAIKLRGVQVAEGEIVMGHWLALSPGIENPSIQGVRTKDPAFGLPAVWVNQGMRVQAEANGYTVVDPPSVIATHLTEVLRRHAHELLGRQETKALLDHVKSAAPAAVDDVYPNPLSLGQIQNVLSNLLQEKISIRDMVTILETLADAGRQTQDPDALTEQVRQALARQICNQFSVPGEPMSVITLSGAMEERVQQSLVDRPGGAFIGMDPGEAQVVIQRLKEESGKLQALGKTPVLLVHPQLRLPIRRWIARYLPDTVVLSYNELDPTIEIQSGGVVNL</sequence>
<comment type="subcellular location">
    <subcellularLocation>
        <location evidence="1 7">Cell membrane</location>
        <topology evidence="1 7">Multi-pass membrane protein</topology>
    </subcellularLocation>
</comment>